<accession>A0A9P3L964</accession>
<gene>
    <name evidence="2" type="ORF">PsYK624_028980</name>
</gene>
<sequence>MSDLDLDAETQKRLLLLLPALLTIQRASWEQGCTAQALLEAHQSLACLPKNLFLQYLYGFAHDAAVRQADDGRLAAVLNGDGTTDQGAVDPACIGETFYYLLDLQDADNQELSQEDAARFTSSVEGMLSYILDRCPRAPISPDRTDPADVLLSHRMDCIQIWSDAVYMLPPFLASAAVYYARRPHPAYDPTRLLTMALRQIDLAAQALQSPCGLWSHIFDLRTYEFRRRAFWGVGNGWVCGGIVRVLSTLADALQGAHSGALAGVLAVAPVAELVQSAYRVLTLTLNACLCRLRPDGLFHNVLDDAASFVETNLAQQLSYTLFRLLDLHTHAPARVRSVLRLPPLDADTRARWERDAARMHDAACRKTDRWGFVRDVCGSPRFDKAGTAAEGQAWAIAMEVARYRYLNATLAGES</sequence>
<evidence type="ECO:0000313" key="2">
    <source>
        <dbReference type="EMBL" id="GJE86815.1"/>
    </source>
</evidence>
<dbReference type="PANTHER" id="PTHR41814:SF1">
    <property type="entry name" value="CELLULASE"/>
    <property type="match status" value="1"/>
</dbReference>
<comment type="caution">
    <text evidence="2">The sequence shown here is derived from an EMBL/GenBank/DDBJ whole genome shotgun (WGS) entry which is preliminary data.</text>
</comment>
<evidence type="ECO:0000256" key="1">
    <source>
        <dbReference type="ARBA" id="ARBA00022801"/>
    </source>
</evidence>
<name>A0A9P3L964_9APHY</name>
<dbReference type="InterPro" id="IPR010905">
    <property type="entry name" value="Glyco_hydro_88"/>
</dbReference>
<dbReference type="InterPro" id="IPR012341">
    <property type="entry name" value="6hp_glycosidase-like_sf"/>
</dbReference>
<protein>
    <submittedName>
        <fullName evidence="2">Uncharacterized protein</fullName>
    </submittedName>
</protein>
<dbReference type="Proteomes" id="UP000703269">
    <property type="component" value="Unassembled WGS sequence"/>
</dbReference>
<organism evidence="2 3">
    <name type="scientific">Phanerochaete sordida</name>
    <dbReference type="NCBI Taxonomy" id="48140"/>
    <lineage>
        <taxon>Eukaryota</taxon>
        <taxon>Fungi</taxon>
        <taxon>Dikarya</taxon>
        <taxon>Basidiomycota</taxon>
        <taxon>Agaricomycotina</taxon>
        <taxon>Agaricomycetes</taxon>
        <taxon>Polyporales</taxon>
        <taxon>Phanerochaetaceae</taxon>
        <taxon>Phanerochaete</taxon>
    </lineage>
</organism>
<dbReference type="Pfam" id="PF07470">
    <property type="entry name" value="Glyco_hydro_88"/>
    <property type="match status" value="1"/>
</dbReference>
<dbReference type="InterPro" id="IPR008928">
    <property type="entry name" value="6-hairpin_glycosidase_sf"/>
</dbReference>
<dbReference type="EMBL" id="BPQB01000005">
    <property type="protein sequence ID" value="GJE86815.1"/>
    <property type="molecule type" value="Genomic_DNA"/>
</dbReference>
<dbReference type="Gene3D" id="1.50.10.10">
    <property type="match status" value="1"/>
</dbReference>
<dbReference type="GO" id="GO:0016787">
    <property type="term" value="F:hydrolase activity"/>
    <property type="evidence" value="ECO:0007669"/>
    <property type="project" value="UniProtKB-KW"/>
</dbReference>
<dbReference type="GO" id="GO:0005975">
    <property type="term" value="P:carbohydrate metabolic process"/>
    <property type="evidence" value="ECO:0007669"/>
    <property type="project" value="InterPro"/>
</dbReference>
<proteinExistence type="predicted"/>
<keyword evidence="1" id="KW-0378">Hydrolase</keyword>
<evidence type="ECO:0000313" key="3">
    <source>
        <dbReference type="Proteomes" id="UP000703269"/>
    </source>
</evidence>
<dbReference type="PANTHER" id="PTHR41814">
    <property type="entry name" value="EXPRESSED PROTEIN"/>
    <property type="match status" value="1"/>
</dbReference>
<dbReference type="OrthoDB" id="2305845at2759"/>
<dbReference type="SUPFAM" id="SSF48208">
    <property type="entry name" value="Six-hairpin glycosidases"/>
    <property type="match status" value="1"/>
</dbReference>
<dbReference type="AlphaFoldDB" id="A0A9P3L964"/>
<keyword evidence="3" id="KW-1185">Reference proteome</keyword>
<reference evidence="2 3" key="1">
    <citation type="submission" date="2021-08" db="EMBL/GenBank/DDBJ databases">
        <title>Draft Genome Sequence of Phanerochaete sordida strain YK-624.</title>
        <authorList>
            <person name="Mori T."/>
            <person name="Dohra H."/>
            <person name="Suzuki T."/>
            <person name="Kawagishi H."/>
            <person name="Hirai H."/>
        </authorList>
    </citation>
    <scope>NUCLEOTIDE SEQUENCE [LARGE SCALE GENOMIC DNA]</scope>
    <source>
        <strain evidence="2 3">YK-624</strain>
    </source>
</reference>